<dbReference type="SMART" id="SM00217">
    <property type="entry name" value="WAP"/>
    <property type="match status" value="1"/>
</dbReference>
<dbReference type="GO" id="GO:0005576">
    <property type="term" value="C:extracellular region"/>
    <property type="evidence" value="ECO:0007669"/>
    <property type="project" value="InterPro"/>
</dbReference>
<dbReference type="Proteomes" id="UP000027135">
    <property type="component" value="Unassembled WGS sequence"/>
</dbReference>
<dbReference type="Gene3D" id="4.10.75.10">
    <property type="entry name" value="Elafin-like"/>
    <property type="match status" value="1"/>
</dbReference>
<dbReference type="InterPro" id="IPR008197">
    <property type="entry name" value="WAP_dom"/>
</dbReference>
<dbReference type="InParanoid" id="A0A067R9E3"/>
<dbReference type="Pfam" id="PF00095">
    <property type="entry name" value="WAP"/>
    <property type="match status" value="1"/>
</dbReference>
<name>A0A067R9E3_ZOONE</name>
<gene>
    <name evidence="2" type="ORF">L798_10862</name>
</gene>
<sequence>MPEEVSLKARNNSRFIIPLFSLMVFLVCATGDTDTVRTIGPPALPSLPLLTSRICPRPGLCPQIRRLPVSKREAEIEGKNIVDPPSLCGNLCTRDEVCPAGKKCCPTTCGYACYDPVFVADAA</sequence>
<dbReference type="PROSITE" id="PS51390">
    <property type="entry name" value="WAP"/>
    <property type="match status" value="1"/>
</dbReference>
<evidence type="ECO:0000259" key="1">
    <source>
        <dbReference type="PROSITE" id="PS51390"/>
    </source>
</evidence>
<feature type="domain" description="WAP" evidence="1">
    <location>
        <begin position="54"/>
        <end position="117"/>
    </location>
</feature>
<keyword evidence="3" id="KW-1185">Reference proteome</keyword>
<evidence type="ECO:0000313" key="2">
    <source>
        <dbReference type="EMBL" id="KDR15142.1"/>
    </source>
</evidence>
<dbReference type="PRINTS" id="PR00003">
    <property type="entry name" value="4DISULPHCORE"/>
</dbReference>
<dbReference type="InterPro" id="IPR036645">
    <property type="entry name" value="Elafin-like_sf"/>
</dbReference>
<dbReference type="EMBL" id="KK852844">
    <property type="protein sequence ID" value="KDR15142.1"/>
    <property type="molecule type" value="Genomic_DNA"/>
</dbReference>
<organism evidence="2 3">
    <name type="scientific">Zootermopsis nevadensis</name>
    <name type="common">Dampwood termite</name>
    <dbReference type="NCBI Taxonomy" id="136037"/>
    <lineage>
        <taxon>Eukaryota</taxon>
        <taxon>Metazoa</taxon>
        <taxon>Ecdysozoa</taxon>
        <taxon>Arthropoda</taxon>
        <taxon>Hexapoda</taxon>
        <taxon>Insecta</taxon>
        <taxon>Pterygota</taxon>
        <taxon>Neoptera</taxon>
        <taxon>Polyneoptera</taxon>
        <taxon>Dictyoptera</taxon>
        <taxon>Blattodea</taxon>
        <taxon>Blattoidea</taxon>
        <taxon>Termitoidae</taxon>
        <taxon>Termopsidae</taxon>
        <taxon>Zootermopsis</taxon>
    </lineage>
</organism>
<dbReference type="GO" id="GO:0030414">
    <property type="term" value="F:peptidase inhibitor activity"/>
    <property type="evidence" value="ECO:0007669"/>
    <property type="project" value="InterPro"/>
</dbReference>
<reference evidence="2 3" key="1">
    <citation type="journal article" date="2014" name="Nat. Commun.">
        <title>Molecular traces of alternative social organization in a termite genome.</title>
        <authorList>
            <person name="Terrapon N."/>
            <person name="Li C."/>
            <person name="Robertson H.M."/>
            <person name="Ji L."/>
            <person name="Meng X."/>
            <person name="Booth W."/>
            <person name="Chen Z."/>
            <person name="Childers C.P."/>
            <person name="Glastad K.M."/>
            <person name="Gokhale K."/>
            <person name="Gowin J."/>
            <person name="Gronenberg W."/>
            <person name="Hermansen R.A."/>
            <person name="Hu H."/>
            <person name="Hunt B.G."/>
            <person name="Huylmans A.K."/>
            <person name="Khalil S.M."/>
            <person name="Mitchell R.D."/>
            <person name="Munoz-Torres M.C."/>
            <person name="Mustard J.A."/>
            <person name="Pan H."/>
            <person name="Reese J.T."/>
            <person name="Scharf M.E."/>
            <person name="Sun F."/>
            <person name="Vogel H."/>
            <person name="Xiao J."/>
            <person name="Yang W."/>
            <person name="Yang Z."/>
            <person name="Yang Z."/>
            <person name="Zhou J."/>
            <person name="Zhu J."/>
            <person name="Brent C.S."/>
            <person name="Elsik C.G."/>
            <person name="Goodisman M.A."/>
            <person name="Liberles D.A."/>
            <person name="Roe R.M."/>
            <person name="Vargo E.L."/>
            <person name="Vilcinskas A."/>
            <person name="Wang J."/>
            <person name="Bornberg-Bauer E."/>
            <person name="Korb J."/>
            <person name="Zhang G."/>
            <person name="Liebig J."/>
        </authorList>
    </citation>
    <scope>NUCLEOTIDE SEQUENCE [LARGE SCALE GENOMIC DNA]</scope>
    <source>
        <tissue evidence="2">Whole organism</tissue>
    </source>
</reference>
<evidence type="ECO:0000313" key="3">
    <source>
        <dbReference type="Proteomes" id="UP000027135"/>
    </source>
</evidence>
<dbReference type="AlphaFoldDB" id="A0A067R9E3"/>
<dbReference type="SUPFAM" id="SSF57256">
    <property type="entry name" value="Elafin-like"/>
    <property type="match status" value="1"/>
</dbReference>
<proteinExistence type="predicted"/>
<protein>
    <recommendedName>
        <fullName evidence="1">WAP domain-containing protein</fullName>
    </recommendedName>
</protein>
<accession>A0A067R9E3</accession>